<dbReference type="EMBL" id="JWZT01001488">
    <property type="protein sequence ID" value="KII71982.1"/>
    <property type="molecule type" value="Genomic_DNA"/>
</dbReference>
<evidence type="ECO:0000313" key="2">
    <source>
        <dbReference type="EMBL" id="KII71982.1"/>
    </source>
</evidence>
<evidence type="ECO:0000256" key="1">
    <source>
        <dbReference type="SAM" id="Phobius"/>
    </source>
</evidence>
<gene>
    <name evidence="2" type="ORF">RF11_10239</name>
</gene>
<organism evidence="2 3">
    <name type="scientific">Thelohanellus kitauei</name>
    <name type="common">Myxosporean</name>
    <dbReference type="NCBI Taxonomy" id="669202"/>
    <lineage>
        <taxon>Eukaryota</taxon>
        <taxon>Metazoa</taxon>
        <taxon>Cnidaria</taxon>
        <taxon>Myxozoa</taxon>
        <taxon>Myxosporea</taxon>
        <taxon>Bivalvulida</taxon>
        <taxon>Platysporina</taxon>
        <taxon>Myxobolidae</taxon>
        <taxon>Thelohanellus</taxon>
    </lineage>
</organism>
<keyword evidence="1" id="KW-0812">Transmembrane</keyword>
<keyword evidence="3" id="KW-1185">Reference proteome</keyword>
<sequence length="244" mass="28282">MLLKYLIAQMVVLQWSIYGMHIHLLNPEPICDLDIQFEMTLEMHGEWFMIHATGDQLVSTGVYDGQRSYDMTWKDILDIKINIFHNKMDTNGEIKIKKVDFEIRRINLTDDPHLYSVNPFSLKINNKSISIPHKSLWCSGFFQSQGSLEVEISYAVCKFFHNNDSLTLVEENVTMPPEIIQPLISNTTANSKHHTNKKGFWSVISCCFILFLIVIGIFKKVKQIVMPDTIPILMQMEEIIQEQT</sequence>
<protein>
    <submittedName>
        <fullName evidence="2">Uncharacterized protein</fullName>
    </submittedName>
</protein>
<feature type="transmembrane region" description="Helical" evidence="1">
    <location>
        <begin position="199"/>
        <end position="218"/>
    </location>
</feature>
<proteinExistence type="predicted"/>
<evidence type="ECO:0000313" key="3">
    <source>
        <dbReference type="Proteomes" id="UP000031668"/>
    </source>
</evidence>
<accession>A0A0C2NDC8</accession>
<keyword evidence="1" id="KW-0472">Membrane</keyword>
<reference evidence="2 3" key="1">
    <citation type="journal article" date="2014" name="Genome Biol. Evol.">
        <title>The genome of the myxosporean Thelohanellus kitauei shows adaptations to nutrient acquisition within its fish host.</title>
        <authorList>
            <person name="Yang Y."/>
            <person name="Xiong J."/>
            <person name="Zhou Z."/>
            <person name="Huo F."/>
            <person name="Miao W."/>
            <person name="Ran C."/>
            <person name="Liu Y."/>
            <person name="Zhang J."/>
            <person name="Feng J."/>
            <person name="Wang M."/>
            <person name="Wang M."/>
            <person name="Wang L."/>
            <person name="Yao B."/>
        </authorList>
    </citation>
    <scope>NUCLEOTIDE SEQUENCE [LARGE SCALE GENOMIC DNA]</scope>
    <source>
        <strain evidence="2">Wuqing</strain>
    </source>
</reference>
<comment type="caution">
    <text evidence="2">The sequence shown here is derived from an EMBL/GenBank/DDBJ whole genome shotgun (WGS) entry which is preliminary data.</text>
</comment>
<dbReference type="AlphaFoldDB" id="A0A0C2NDC8"/>
<name>A0A0C2NDC8_THEKT</name>
<keyword evidence="1" id="KW-1133">Transmembrane helix</keyword>
<dbReference type="Proteomes" id="UP000031668">
    <property type="component" value="Unassembled WGS sequence"/>
</dbReference>